<dbReference type="PANTHER" id="PTHR33164">
    <property type="entry name" value="TRANSCRIPTIONAL REGULATOR, MARR FAMILY"/>
    <property type="match status" value="1"/>
</dbReference>
<dbReference type="Gene3D" id="1.10.10.10">
    <property type="entry name" value="Winged helix-like DNA-binding domain superfamily/Winged helix DNA-binding domain"/>
    <property type="match status" value="1"/>
</dbReference>
<dbReference type="Pfam" id="PF01047">
    <property type="entry name" value="MarR"/>
    <property type="match status" value="1"/>
</dbReference>
<evidence type="ECO:0000259" key="1">
    <source>
        <dbReference type="PROSITE" id="PS50995"/>
    </source>
</evidence>
<dbReference type="PROSITE" id="PS50995">
    <property type="entry name" value="HTH_MARR_2"/>
    <property type="match status" value="1"/>
</dbReference>
<name>C8VYU8_DESAS</name>
<dbReference type="PRINTS" id="PR00598">
    <property type="entry name" value="HTHMARR"/>
</dbReference>
<dbReference type="STRING" id="485916.Dtox_4151"/>
<reference evidence="2 3" key="1">
    <citation type="journal article" date="2009" name="Stand. Genomic Sci.">
        <title>Complete genome sequence of Desulfotomaculum acetoxidans type strain (5575).</title>
        <authorList>
            <person name="Spring S."/>
            <person name="Lapidus A."/>
            <person name="Schroder M."/>
            <person name="Gleim D."/>
            <person name="Sims D."/>
            <person name="Meincke L."/>
            <person name="Glavina Del Rio T."/>
            <person name="Tice H."/>
            <person name="Copeland A."/>
            <person name="Cheng J.F."/>
            <person name="Lucas S."/>
            <person name="Chen F."/>
            <person name="Nolan M."/>
            <person name="Bruce D."/>
            <person name="Goodwin L."/>
            <person name="Pitluck S."/>
            <person name="Ivanova N."/>
            <person name="Mavromatis K."/>
            <person name="Mikhailova N."/>
            <person name="Pati A."/>
            <person name="Chen A."/>
            <person name="Palaniappan K."/>
            <person name="Land M."/>
            <person name="Hauser L."/>
            <person name="Chang Y.J."/>
            <person name="Jeffries C.D."/>
            <person name="Chain P."/>
            <person name="Saunders E."/>
            <person name="Brettin T."/>
            <person name="Detter J.C."/>
            <person name="Goker M."/>
            <person name="Bristow J."/>
            <person name="Eisen J.A."/>
            <person name="Markowitz V."/>
            <person name="Hugenholtz P."/>
            <person name="Kyrpides N.C."/>
            <person name="Klenk H.P."/>
            <person name="Han C."/>
        </authorList>
    </citation>
    <scope>NUCLEOTIDE SEQUENCE [LARGE SCALE GENOMIC DNA]</scope>
    <source>
        <strain evidence="3">ATCC 49208 / DSM 771 / VKM B-1644</strain>
    </source>
</reference>
<dbReference type="InterPro" id="IPR036388">
    <property type="entry name" value="WH-like_DNA-bd_sf"/>
</dbReference>
<evidence type="ECO:0000313" key="3">
    <source>
        <dbReference type="Proteomes" id="UP000002217"/>
    </source>
</evidence>
<dbReference type="PANTHER" id="PTHR33164:SF99">
    <property type="entry name" value="MARR FAMILY REGULATORY PROTEIN"/>
    <property type="match status" value="1"/>
</dbReference>
<dbReference type="HOGENOM" id="CLU_083287_27_4_9"/>
<dbReference type="SUPFAM" id="SSF46785">
    <property type="entry name" value="Winged helix' DNA-binding domain"/>
    <property type="match status" value="1"/>
</dbReference>
<keyword evidence="3" id="KW-1185">Reference proteome</keyword>
<dbReference type="eggNOG" id="COG1846">
    <property type="taxonomic scope" value="Bacteria"/>
</dbReference>
<dbReference type="GO" id="GO:0003700">
    <property type="term" value="F:DNA-binding transcription factor activity"/>
    <property type="evidence" value="ECO:0007669"/>
    <property type="project" value="InterPro"/>
</dbReference>
<proteinExistence type="predicted"/>
<dbReference type="Proteomes" id="UP000002217">
    <property type="component" value="Chromosome"/>
</dbReference>
<dbReference type="KEGG" id="dae:Dtox_4151"/>
<dbReference type="GO" id="GO:0006950">
    <property type="term" value="P:response to stress"/>
    <property type="evidence" value="ECO:0007669"/>
    <property type="project" value="TreeGrafter"/>
</dbReference>
<feature type="domain" description="HTH marR-type" evidence="1">
    <location>
        <begin position="1"/>
        <end position="141"/>
    </location>
</feature>
<sequence>MAGDKLEIYMKRWEDVFQSIIRRLHNELGKNLVKGITGSQVFVMKKIHERGRSTVSEVAEDLCVSLSAVTSLVDKLCKFDYVNRQRDDNDRRLVWLELTPKGNDILGTCLSARRQVVQRYLRQLPEEDIEKLLDIYEKLLKIMQAEDAGDK</sequence>
<dbReference type="AlphaFoldDB" id="C8VYU8"/>
<dbReference type="InterPro" id="IPR000835">
    <property type="entry name" value="HTH_MarR-typ"/>
</dbReference>
<dbReference type="InterPro" id="IPR039422">
    <property type="entry name" value="MarR/SlyA-like"/>
</dbReference>
<dbReference type="EMBL" id="CP001720">
    <property type="protein sequence ID" value="ACV64819.1"/>
    <property type="molecule type" value="Genomic_DNA"/>
</dbReference>
<accession>C8VYU8</accession>
<evidence type="ECO:0000313" key="2">
    <source>
        <dbReference type="EMBL" id="ACV64819.1"/>
    </source>
</evidence>
<dbReference type="OrthoDB" id="327696at2"/>
<organism evidence="2 3">
    <name type="scientific">Desulfofarcimen acetoxidans (strain ATCC 49208 / DSM 771 / KCTC 5769 / VKM B-1644 / 5575)</name>
    <name type="common">Desulfotomaculum acetoxidans</name>
    <dbReference type="NCBI Taxonomy" id="485916"/>
    <lineage>
        <taxon>Bacteria</taxon>
        <taxon>Bacillati</taxon>
        <taxon>Bacillota</taxon>
        <taxon>Clostridia</taxon>
        <taxon>Eubacteriales</taxon>
        <taxon>Peptococcaceae</taxon>
        <taxon>Desulfofarcimen</taxon>
    </lineage>
</organism>
<dbReference type="InterPro" id="IPR036390">
    <property type="entry name" value="WH_DNA-bd_sf"/>
</dbReference>
<dbReference type="RefSeq" id="WP_015759489.1">
    <property type="nucleotide sequence ID" value="NC_013216.1"/>
</dbReference>
<dbReference type="SMART" id="SM00347">
    <property type="entry name" value="HTH_MARR"/>
    <property type="match status" value="1"/>
</dbReference>
<gene>
    <name evidence="2" type="ordered locus">Dtox_4151</name>
</gene>
<protein>
    <submittedName>
        <fullName evidence="2">Transcriptional regulator, MarR family</fullName>
    </submittedName>
</protein>